<keyword evidence="3" id="KW-0833">Ubl conjugation pathway</keyword>
<dbReference type="Pfam" id="PF03000">
    <property type="entry name" value="NPH3"/>
    <property type="match status" value="1"/>
</dbReference>
<feature type="domain" description="BTB" evidence="6">
    <location>
        <begin position="26"/>
        <end position="94"/>
    </location>
</feature>
<evidence type="ECO:0000259" key="7">
    <source>
        <dbReference type="PROSITE" id="PS51649"/>
    </source>
</evidence>
<evidence type="ECO:0000256" key="3">
    <source>
        <dbReference type="ARBA" id="ARBA00022786"/>
    </source>
</evidence>
<dbReference type="PROSITE" id="PS51649">
    <property type="entry name" value="NPH3"/>
    <property type="match status" value="1"/>
</dbReference>
<protein>
    <submittedName>
        <fullName evidence="8">Root phototropism protein 2</fullName>
    </submittedName>
</protein>
<dbReference type="PANTHER" id="PTHR32370">
    <property type="entry name" value="OS12G0117600 PROTEIN"/>
    <property type="match status" value="1"/>
</dbReference>
<dbReference type="FunFam" id="3.30.710.10:FF:000168">
    <property type="entry name" value="BTB/POZ domain-containing protein At1g03010"/>
    <property type="match status" value="1"/>
</dbReference>
<dbReference type="Gene3D" id="3.30.710.10">
    <property type="entry name" value="Potassium Channel Kv1.1, Chain A"/>
    <property type="match status" value="1"/>
</dbReference>
<dbReference type="Proteomes" id="UP001418222">
    <property type="component" value="Unassembled WGS sequence"/>
</dbReference>
<proteinExistence type="inferred from homology"/>
<dbReference type="InterPro" id="IPR027356">
    <property type="entry name" value="NPH3_dom"/>
</dbReference>
<comment type="pathway">
    <text evidence="1">Protein modification; protein ubiquitination.</text>
</comment>
<evidence type="ECO:0000256" key="4">
    <source>
        <dbReference type="PROSITE-ProRule" id="PRU00982"/>
    </source>
</evidence>
<reference evidence="8 9" key="1">
    <citation type="journal article" date="2022" name="Nat. Plants">
        <title>Genomes of leafy and leafless Platanthera orchids illuminate the evolution of mycoheterotrophy.</title>
        <authorList>
            <person name="Li M.H."/>
            <person name="Liu K.W."/>
            <person name="Li Z."/>
            <person name="Lu H.C."/>
            <person name="Ye Q.L."/>
            <person name="Zhang D."/>
            <person name="Wang J.Y."/>
            <person name="Li Y.F."/>
            <person name="Zhong Z.M."/>
            <person name="Liu X."/>
            <person name="Yu X."/>
            <person name="Liu D.K."/>
            <person name="Tu X.D."/>
            <person name="Liu B."/>
            <person name="Hao Y."/>
            <person name="Liao X.Y."/>
            <person name="Jiang Y.T."/>
            <person name="Sun W.H."/>
            <person name="Chen J."/>
            <person name="Chen Y.Q."/>
            <person name="Ai Y."/>
            <person name="Zhai J.W."/>
            <person name="Wu S.S."/>
            <person name="Zhou Z."/>
            <person name="Hsiao Y.Y."/>
            <person name="Wu W.L."/>
            <person name="Chen Y.Y."/>
            <person name="Lin Y.F."/>
            <person name="Hsu J.L."/>
            <person name="Li C.Y."/>
            <person name="Wang Z.W."/>
            <person name="Zhao X."/>
            <person name="Zhong W.Y."/>
            <person name="Ma X.K."/>
            <person name="Ma L."/>
            <person name="Huang J."/>
            <person name="Chen G.Z."/>
            <person name="Huang M.Z."/>
            <person name="Huang L."/>
            <person name="Peng D.H."/>
            <person name="Luo Y.B."/>
            <person name="Zou S.Q."/>
            <person name="Chen S.P."/>
            <person name="Lan S."/>
            <person name="Tsai W.C."/>
            <person name="Van de Peer Y."/>
            <person name="Liu Z.J."/>
        </authorList>
    </citation>
    <scope>NUCLEOTIDE SEQUENCE [LARGE SCALE GENOMIC DNA]</scope>
    <source>
        <strain evidence="8">Lor287</strain>
    </source>
</reference>
<evidence type="ECO:0000256" key="5">
    <source>
        <dbReference type="SAM" id="MobiDB-lite"/>
    </source>
</evidence>
<dbReference type="SUPFAM" id="SSF54695">
    <property type="entry name" value="POZ domain"/>
    <property type="match status" value="1"/>
</dbReference>
<comment type="similarity">
    <text evidence="4">Belongs to the NPH3 family.</text>
</comment>
<dbReference type="InterPro" id="IPR043454">
    <property type="entry name" value="NPH3/RPT2-like"/>
</dbReference>
<evidence type="ECO:0000259" key="6">
    <source>
        <dbReference type="PROSITE" id="PS50097"/>
    </source>
</evidence>
<dbReference type="SMART" id="SM00225">
    <property type="entry name" value="BTB"/>
    <property type="match status" value="1"/>
</dbReference>
<dbReference type="InterPro" id="IPR011333">
    <property type="entry name" value="SKP1/BTB/POZ_sf"/>
</dbReference>
<comment type="caution">
    <text evidence="8">The sequence shown here is derived from an EMBL/GenBank/DDBJ whole genome shotgun (WGS) entry which is preliminary data.</text>
</comment>
<feature type="domain" description="NPH3" evidence="7">
    <location>
        <begin position="181"/>
        <end position="446"/>
    </location>
</feature>
<organism evidence="8 9">
    <name type="scientific">Platanthera zijinensis</name>
    <dbReference type="NCBI Taxonomy" id="2320716"/>
    <lineage>
        <taxon>Eukaryota</taxon>
        <taxon>Viridiplantae</taxon>
        <taxon>Streptophyta</taxon>
        <taxon>Embryophyta</taxon>
        <taxon>Tracheophyta</taxon>
        <taxon>Spermatophyta</taxon>
        <taxon>Magnoliopsida</taxon>
        <taxon>Liliopsida</taxon>
        <taxon>Asparagales</taxon>
        <taxon>Orchidaceae</taxon>
        <taxon>Orchidoideae</taxon>
        <taxon>Orchideae</taxon>
        <taxon>Orchidinae</taxon>
        <taxon>Platanthera</taxon>
    </lineage>
</organism>
<sequence>MAAAAPRLSVAMERTGQWVFSQEIPSDIVIKVDDASFPLHKFILLAKSGYIRRKIMESDRSDLAIIEIKGIPGGAEAFEKAARFCYGVNFEISVQNVTALRCAAEWLEMTEKSCEGNLAARADEFLSKAALGTLPGAVAVLNSCEGILAFAEKLRIVQRCVEAIGYKAIHEANSPSRPPPDWWAAELALLKPPFFQKSLAAMKSFGAAPKTLSTAVVAYAGKSLPELLLSAGGGSRPSPSAPADLTTHRKFNEFLISILPADRDAPLPVGFLCSLLRAAIFLDSSAASRNDLERRISASLDQAAIGDLMTLSFDYSGQRLTDLGSVRRIVVGFAELEIVGAAAQRVARIVDAFLAEIATEEDLPVSMFAGIAGALPKSARRFDDDLYRAVDIYLKAHSRLDEIEREKACSVMDPFRLSYDARLHASQNKRLPLQVVLPALYYDQLKLRSGGNTPDEASLSSVSSGRGRPADDALAKENESLRLELARMKLYMTDMQRSQGGRGKAPMAALPPPPTAGKKPTFFSSVSKTLVKLNPFRHGSKDTASIEESVSVVAVKPKKRRFSLS</sequence>
<dbReference type="InterPro" id="IPR000210">
    <property type="entry name" value="BTB/POZ_dom"/>
</dbReference>
<dbReference type="Pfam" id="PF00651">
    <property type="entry name" value="BTB"/>
    <property type="match status" value="1"/>
</dbReference>
<keyword evidence="9" id="KW-1185">Reference proteome</keyword>
<evidence type="ECO:0000256" key="1">
    <source>
        <dbReference type="ARBA" id="ARBA00004906"/>
    </source>
</evidence>
<dbReference type="AlphaFoldDB" id="A0AAP0B4F3"/>
<feature type="region of interest" description="Disordered" evidence="5">
    <location>
        <begin position="450"/>
        <end position="475"/>
    </location>
</feature>
<name>A0AAP0B4F3_9ASPA</name>
<evidence type="ECO:0000313" key="8">
    <source>
        <dbReference type="EMBL" id="KAK8926388.1"/>
    </source>
</evidence>
<dbReference type="EMBL" id="JBBWWQ010000016">
    <property type="protein sequence ID" value="KAK8926388.1"/>
    <property type="molecule type" value="Genomic_DNA"/>
</dbReference>
<keyword evidence="2" id="KW-0597">Phosphoprotein</keyword>
<dbReference type="PROSITE" id="PS50097">
    <property type="entry name" value="BTB"/>
    <property type="match status" value="1"/>
</dbReference>
<gene>
    <name evidence="8" type="primary">RPT2</name>
    <name evidence="8" type="ORF">KSP39_PZI018623</name>
</gene>
<accession>A0AAP0B4F3</accession>
<evidence type="ECO:0000313" key="9">
    <source>
        <dbReference type="Proteomes" id="UP001418222"/>
    </source>
</evidence>
<evidence type="ECO:0000256" key="2">
    <source>
        <dbReference type="ARBA" id="ARBA00022553"/>
    </source>
</evidence>